<comment type="subcellular location">
    <subcellularLocation>
        <location evidence="1 4">Nucleus</location>
    </subcellularLocation>
</comment>
<feature type="region of interest" description="Disordered" evidence="6">
    <location>
        <begin position="158"/>
        <end position="184"/>
    </location>
</feature>
<dbReference type="HOGENOM" id="CLU_002631_1_1_1"/>
<dbReference type="PANTHER" id="PTHR32075">
    <property type="entry name" value="ISWI CHROMATIN-REMODELING COMPLEX SUBUNIT YPL216W-RELATED"/>
    <property type="match status" value="1"/>
</dbReference>
<dbReference type="OrthoDB" id="332390at2759"/>
<dbReference type="Pfam" id="PF15612">
    <property type="entry name" value="WHIM1"/>
    <property type="match status" value="1"/>
</dbReference>
<feature type="domain" description="WAC" evidence="8">
    <location>
        <begin position="35"/>
        <end position="144"/>
    </location>
</feature>
<evidence type="ECO:0000256" key="5">
    <source>
        <dbReference type="SAM" id="Coils"/>
    </source>
</evidence>
<reference evidence="10" key="1">
    <citation type="journal article" date="2014" name="Proc. Natl. Acad. Sci. U.S.A.">
        <title>Extensive sampling of basidiomycete genomes demonstrates inadequacy of the white-rot/brown-rot paradigm for wood decay fungi.</title>
        <authorList>
            <person name="Riley R."/>
            <person name="Salamov A.A."/>
            <person name="Brown D.W."/>
            <person name="Nagy L.G."/>
            <person name="Floudas D."/>
            <person name="Held B.W."/>
            <person name="Levasseur A."/>
            <person name="Lombard V."/>
            <person name="Morin E."/>
            <person name="Otillar R."/>
            <person name="Lindquist E.A."/>
            <person name="Sun H."/>
            <person name="LaButti K.M."/>
            <person name="Schmutz J."/>
            <person name="Jabbour D."/>
            <person name="Luo H."/>
            <person name="Baker S.E."/>
            <person name="Pisabarro A.G."/>
            <person name="Walton J.D."/>
            <person name="Blanchette R.A."/>
            <person name="Henrissat B."/>
            <person name="Martin F."/>
            <person name="Cullen D."/>
            <person name="Hibbett D.S."/>
            <person name="Grigoriev I.V."/>
        </authorList>
    </citation>
    <scope>NUCLEOTIDE SEQUENCE [LARGE SCALE GENOMIC DNA]</scope>
    <source>
        <strain evidence="10">FD-172 SS1</strain>
    </source>
</reference>
<dbReference type="EMBL" id="KL198080">
    <property type="protein sequence ID" value="KDQ09270.1"/>
    <property type="molecule type" value="Genomic_DNA"/>
</dbReference>
<feature type="compositionally biased region" description="Acidic residues" evidence="6">
    <location>
        <begin position="485"/>
        <end position="503"/>
    </location>
</feature>
<keyword evidence="2 5" id="KW-0175">Coiled coil</keyword>
<evidence type="ECO:0000259" key="8">
    <source>
        <dbReference type="PROSITE" id="PS51136"/>
    </source>
</evidence>
<evidence type="ECO:0000259" key="7">
    <source>
        <dbReference type="PROSITE" id="PS50827"/>
    </source>
</evidence>
<feature type="compositionally biased region" description="Basic and acidic residues" evidence="6">
    <location>
        <begin position="342"/>
        <end position="357"/>
    </location>
</feature>
<evidence type="ECO:0000256" key="2">
    <source>
        <dbReference type="ARBA" id="ARBA00023054"/>
    </source>
</evidence>
<feature type="region of interest" description="Disordered" evidence="6">
    <location>
        <begin position="301"/>
        <end position="357"/>
    </location>
</feature>
<gene>
    <name evidence="9" type="ORF">BOTBODRAFT_58767</name>
</gene>
<organism evidence="9 10">
    <name type="scientific">Botryobasidium botryosum (strain FD-172 SS1)</name>
    <dbReference type="NCBI Taxonomy" id="930990"/>
    <lineage>
        <taxon>Eukaryota</taxon>
        <taxon>Fungi</taxon>
        <taxon>Dikarya</taxon>
        <taxon>Basidiomycota</taxon>
        <taxon>Agaricomycotina</taxon>
        <taxon>Agaricomycetes</taxon>
        <taxon>Cantharellales</taxon>
        <taxon>Botryobasidiaceae</taxon>
        <taxon>Botryobasidium</taxon>
    </lineage>
</organism>
<dbReference type="AlphaFoldDB" id="A0A067M3I6"/>
<dbReference type="GO" id="GO:0000785">
    <property type="term" value="C:chromatin"/>
    <property type="evidence" value="ECO:0007669"/>
    <property type="project" value="UniProtKB-ARBA"/>
</dbReference>
<evidence type="ECO:0000256" key="3">
    <source>
        <dbReference type="ARBA" id="ARBA00023242"/>
    </source>
</evidence>
<keyword evidence="10" id="KW-1185">Reference proteome</keyword>
<feature type="region of interest" description="Disordered" evidence="6">
    <location>
        <begin position="581"/>
        <end position="610"/>
    </location>
</feature>
<evidence type="ECO:0008006" key="11">
    <source>
        <dbReference type="Google" id="ProtNLM"/>
    </source>
</evidence>
<proteinExistence type="predicted"/>
<dbReference type="PROSITE" id="PS50827">
    <property type="entry name" value="DDT"/>
    <property type="match status" value="1"/>
</dbReference>
<dbReference type="Proteomes" id="UP000027195">
    <property type="component" value="Unassembled WGS sequence"/>
</dbReference>
<dbReference type="PROSITE" id="PS51136">
    <property type="entry name" value="WAC"/>
    <property type="match status" value="1"/>
</dbReference>
<evidence type="ECO:0000256" key="1">
    <source>
        <dbReference type="ARBA" id="ARBA00004123"/>
    </source>
</evidence>
<dbReference type="InterPro" id="IPR028942">
    <property type="entry name" value="WHIM1_dom"/>
</dbReference>
<dbReference type="Pfam" id="PF02791">
    <property type="entry name" value="DDT"/>
    <property type="match status" value="1"/>
</dbReference>
<feature type="compositionally biased region" description="Low complexity" evidence="6">
    <location>
        <begin position="582"/>
        <end position="598"/>
    </location>
</feature>
<protein>
    <recommendedName>
        <fullName evidence="11">WAC domain-containing protein</fullName>
    </recommendedName>
</protein>
<dbReference type="GO" id="GO:0005634">
    <property type="term" value="C:nucleus"/>
    <property type="evidence" value="ECO:0007669"/>
    <property type="project" value="UniProtKB-SubCell"/>
</dbReference>
<dbReference type="SMART" id="SM00571">
    <property type="entry name" value="DDT"/>
    <property type="match status" value="1"/>
</dbReference>
<feature type="compositionally biased region" description="Low complexity" evidence="6">
    <location>
        <begin position="20"/>
        <end position="32"/>
    </location>
</feature>
<feature type="region of interest" description="Disordered" evidence="6">
    <location>
        <begin position="12"/>
        <end position="35"/>
    </location>
</feature>
<evidence type="ECO:0000256" key="4">
    <source>
        <dbReference type="PROSITE-ProRule" id="PRU00475"/>
    </source>
</evidence>
<evidence type="ECO:0000313" key="9">
    <source>
        <dbReference type="EMBL" id="KDQ09270.1"/>
    </source>
</evidence>
<evidence type="ECO:0000313" key="10">
    <source>
        <dbReference type="Proteomes" id="UP000027195"/>
    </source>
</evidence>
<dbReference type="STRING" id="930990.A0A067M3I6"/>
<feature type="domain" description="DDT" evidence="7">
    <location>
        <begin position="412"/>
        <end position="475"/>
    </location>
</feature>
<dbReference type="InterPro" id="IPR028941">
    <property type="entry name" value="WHIM2_dom"/>
</dbReference>
<dbReference type="Pfam" id="PF10537">
    <property type="entry name" value="WAC_Acf1_DNA_bd"/>
    <property type="match status" value="1"/>
</dbReference>
<dbReference type="GO" id="GO:0031509">
    <property type="term" value="P:subtelomeric heterochromatin formation"/>
    <property type="evidence" value="ECO:0007669"/>
    <property type="project" value="TreeGrafter"/>
</dbReference>
<feature type="region of interest" description="Disordered" evidence="6">
    <location>
        <begin position="477"/>
        <end position="515"/>
    </location>
</feature>
<dbReference type="GO" id="GO:0000781">
    <property type="term" value="C:chromosome, telomeric region"/>
    <property type="evidence" value="ECO:0007669"/>
    <property type="project" value="GOC"/>
</dbReference>
<name>A0A067M3I6_BOTB1</name>
<evidence type="ECO:0000256" key="6">
    <source>
        <dbReference type="SAM" id="MobiDB-lite"/>
    </source>
</evidence>
<keyword evidence="3 4" id="KW-0539">Nucleus</keyword>
<sequence length="959" mass="107943">MPLVRRKKVITTDIPDGLEPPSSSTPSSSSAPPDRPVYYLPQTGEIFLDYESYAARMTFYKLKVFQCEVTGKGGLDFFQALDSERAEALTLHARFPEQLKAAVLRSVQWQIMGRLDHLVELVYDRFKDRYFPGEKVFIDLQGDKYYARIMQVFPPKTLSSPVRPSKHGHPLQQSHTPSSPPPAQDEVRALYHSIGGTLAIPVEEVIARDDPNGYFYRVRVVEEGTLEDGEGKSRDLKWGSSELEVKAYQMSRDRLSFSKSILRRFIRDCVDRSAALASPWTVKRSIAEQYGIETEMPEDVRLGVEGVKQGEKEKRKKVWEEKHPPPPPPPEEEPPKKKQRKMGSEEKEREKERLRQVKEAEKQAAVFVIKQQKPPPIKYPTEDLDIRLTEREKKAGKIIRRPPIERNLPFSNSAFESMLMTWNFLICFSKPFNLSTFNLDEYENALRHSVAEPPCQLVSEIHASLLHVVKELPQNKRSTILSTPEDSDTGGASEEDDAMDVDGETGRANGDAGGGVPMDQLAVALKEVGNGWEKKVLKEKDGRKGWEATLVGCLRDHASIQALPNLRRILTFLTFAPIGNQSGASSSTSSPAFSPPSTQEATSYKRASPTERYSLLPPEDKIAILAFLCDLSVTSKMVRTHMEACDLALTELRKEKIEVNREKKRLVEEIATLDEKLNADTPKENGVANGTTNGDVSVDSVAPSDIESEKDKPVDSDAASDATGSNTNGRAGSKRQRALQVKTQSIATAKQRAIARGKAAEAKAALAERRRLDEDLNRHEKRLENIERDFRRLLGVSRARPLGKDRFHNRVWWFDGLGGGMLVIGGGQVTWGTGRIFIQGPSEADLDMIRGKGKEIELRREEEEGEDCILAPGEWGYYSKPEQAEEYLAWLNAKGNRELSLKNTLVKWWDHILPGMRKRHAELATNNRPVERRSLRAKANDLCREPYMAWTNRKAVNNT</sequence>
<feature type="compositionally biased region" description="Basic and acidic residues" evidence="6">
    <location>
        <begin position="301"/>
        <end position="324"/>
    </location>
</feature>
<dbReference type="InParanoid" id="A0A067M3I6"/>
<dbReference type="InterPro" id="IPR013136">
    <property type="entry name" value="WSTF_Acf1_Cbp146"/>
</dbReference>
<dbReference type="PANTHER" id="PTHR32075:SF6">
    <property type="entry name" value="ISWI CHROMATIN-REMODELING COMPLEX SUBUNIT YPL216W-RELATED"/>
    <property type="match status" value="1"/>
</dbReference>
<dbReference type="InterPro" id="IPR018501">
    <property type="entry name" value="DDT_dom"/>
</dbReference>
<feature type="region of interest" description="Disordered" evidence="6">
    <location>
        <begin position="677"/>
        <end position="740"/>
    </location>
</feature>
<accession>A0A067M3I6</accession>
<dbReference type="Pfam" id="PF15613">
    <property type="entry name" value="WSD"/>
    <property type="match status" value="1"/>
</dbReference>
<feature type="coiled-coil region" evidence="5">
    <location>
        <begin position="649"/>
        <end position="676"/>
    </location>
</feature>
<feature type="coiled-coil region" evidence="5">
    <location>
        <begin position="762"/>
        <end position="796"/>
    </location>
</feature>